<gene>
    <name evidence="1" type="ORF">DPMN_100124</name>
</gene>
<name>A0A9D4LG71_DREPO</name>
<sequence>MVTKTTYAMWPFFWFVENHLAQYITIASNNSLTSLFHYTHIRKLPYPTAAMFSKGQGSFSNNAGISFEKKVLCNSHNDCAKHQTSRVSQGLTIPMLQQLLPPSRRQQCF</sequence>
<evidence type="ECO:0000313" key="1">
    <source>
        <dbReference type="EMBL" id="KAH3857515.1"/>
    </source>
</evidence>
<reference evidence="1" key="2">
    <citation type="submission" date="2020-11" db="EMBL/GenBank/DDBJ databases">
        <authorList>
            <person name="McCartney M.A."/>
            <person name="Auch B."/>
            <person name="Kono T."/>
            <person name="Mallez S."/>
            <person name="Becker A."/>
            <person name="Gohl D.M."/>
            <person name="Silverstein K.A.T."/>
            <person name="Koren S."/>
            <person name="Bechman K.B."/>
            <person name="Herman A."/>
            <person name="Abrahante J.E."/>
            <person name="Garbe J."/>
        </authorList>
    </citation>
    <scope>NUCLEOTIDE SEQUENCE</scope>
    <source>
        <strain evidence="1">Duluth1</strain>
        <tissue evidence="1">Whole animal</tissue>
    </source>
</reference>
<organism evidence="1 2">
    <name type="scientific">Dreissena polymorpha</name>
    <name type="common">Zebra mussel</name>
    <name type="synonym">Mytilus polymorpha</name>
    <dbReference type="NCBI Taxonomy" id="45954"/>
    <lineage>
        <taxon>Eukaryota</taxon>
        <taxon>Metazoa</taxon>
        <taxon>Spiralia</taxon>
        <taxon>Lophotrochozoa</taxon>
        <taxon>Mollusca</taxon>
        <taxon>Bivalvia</taxon>
        <taxon>Autobranchia</taxon>
        <taxon>Heteroconchia</taxon>
        <taxon>Euheterodonta</taxon>
        <taxon>Imparidentia</taxon>
        <taxon>Neoheterodontei</taxon>
        <taxon>Myida</taxon>
        <taxon>Dreissenoidea</taxon>
        <taxon>Dreissenidae</taxon>
        <taxon>Dreissena</taxon>
    </lineage>
</organism>
<dbReference type="AlphaFoldDB" id="A0A9D4LG71"/>
<dbReference type="EMBL" id="JAIWYP010000003">
    <property type="protein sequence ID" value="KAH3857515.1"/>
    <property type="molecule type" value="Genomic_DNA"/>
</dbReference>
<keyword evidence="2" id="KW-1185">Reference proteome</keyword>
<comment type="caution">
    <text evidence="1">The sequence shown here is derived from an EMBL/GenBank/DDBJ whole genome shotgun (WGS) entry which is preliminary data.</text>
</comment>
<protein>
    <submittedName>
        <fullName evidence="1">Uncharacterized protein</fullName>
    </submittedName>
</protein>
<reference evidence="1" key="1">
    <citation type="journal article" date="2019" name="bioRxiv">
        <title>The Genome of the Zebra Mussel, Dreissena polymorpha: A Resource for Invasive Species Research.</title>
        <authorList>
            <person name="McCartney M.A."/>
            <person name="Auch B."/>
            <person name="Kono T."/>
            <person name="Mallez S."/>
            <person name="Zhang Y."/>
            <person name="Obille A."/>
            <person name="Becker A."/>
            <person name="Abrahante J.E."/>
            <person name="Garbe J."/>
            <person name="Badalamenti J.P."/>
            <person name="Herman A."/>
            <person name="Mangelson H."/>
            <person name="Liachko I."/>
            <person name="Sullivan S."/>
            <person name="Sone E.D."/>
            <person name="Koren S."/>
            <person name="Silverstein K.A.T."/>
            <person name="Beckman K.B."/>
            <person name="Gohl D.M."/>
        </authorList>
    </citation>
    <scope>NUCLEOTIDE SEQUENCE</scope>
    <source>
        <strain evidence="1">Duluth1</strain>
        <tissue evidence="1">Whole animal</tissue>
    </source>
</reference>
<proteinExistence type="predicted"/>
<evidence type="ECO:0000313" key="2">
    <source>
        <dbReference type="Proteomes" id="UP000828390"/>
    </source>
</evidence>
<dbReference type="Proteomes" id="UP000828390">
    <property type="component" value="Unassembled WGS sequence"/>
</dbReference>
<accession>A0A9D4LG71</accession>